<organism evidence="1 2">
    <name type="scientific">Aspergillus nanangensis</name>
    <dbReference type="NCBI Taxonomy" id="2582783"/>
    <lineage>
        <taxon>Eukaryota</taxon>
        <taxon>Fungi</taxon>
        <taxon>Dikarya</taxon>
        <taxon>Ascomycota</taxon>
        <taxon>Pezizomycotina</taxon>
        <taxon>Eurotiomycetes</taxon>
        <taxon>Eurotiomycetidae</taxon>
        <taxon>Eurotiales</taxon>
        <taxon>Aspergillaceae</taxon>
        <taxon>Aspergillus</taxon>
        <taxon>Aspergillus subgen. Circumdati</taxon>
    </lineage>
</organism>
<sequence length="262" mass="29549">MDEHHRTIWLNHSVTPTAGKRSLLESAWHPGKRWKPEAAACDDGCHDQDPWAVYRQRAVVSYGRCVILAHHREHPSKIVNIQCVSVNDRPSTRSLLQTVERLSHDSFVQLLEAYYHKGELFLVWELVELLTLQGIVFLRDQGRALAKLDSDAILLKRDGVVRVTGAEHSCQIQRSEMNSDTLKLTALAIIMADLMKQNANRSSWSSTAKGFLRDLTAKLLDELLKDSFLKQAGVVGDLTLCVIIVNKLANHNIKEVDKLDSL</sequence>
<dbReference type="Proteomes" id="UP001194746">
    <property type="component" value="Unassembled WGS sequence"/>
</dbReference>
<dbReference type="EMBL" id="VCAU01000024">
    <property type="protein sequence ID" value="KAF9890696.1"/>
    <property type="molecule type" value="Genomic_DNA"/>
</dbReference>
<dbReference type="InterPro" id="IPR011009">
    <property type="entry name" value="Kinase-like_dom_sf"/>
</dbReference>
<dbReference type="SUPFAM" id="SSF56112">
    <property type="entry name" value="Protein kinase-like (PK-like)"/>
    <property type="match status" value="1"/>
</dbReference>
<keyword evidence="2" id="KW-1185">Reference proteome</keyword>
<proteinExistence type="predicted"/>
<evidence type="ECO:0000313" key="2">
    <source>
        <dbReference type="Proteomes" id="UP001194746"/>
    </source>
</evidence>
<reference evidence="1" key="2">
    <citation type="submission" date="2020-02" db="EMBL/GenBank/DDBJ databases">
        <authorList>
            <person name="Gilchrist C.L.M."/>
            <person name="Chooi Y.-H."/>
        </authorList>
    </citation>
    <scope>NUCLEOTIDE SEQUENCE</scope>
    <source>
        <strain evidence="1">MST-FP2251</strain>
    </source>
</reference>
<name>A0AAD4GVE4_ASPNN</name>
<accession>A0AAD4GVE4</accession>
<protein>
    <submittedName>
        <fullName evidence="1">Uncharacterized protein</fullName>
    </submittedName>
</protein>
<evidence type="ECO:0000313" key="1">
    <source>
        <dbReference type="EMBL" id="KAF9890696.1"/>
    </source>
</evidence>
<dbReference type="AlphaFoldDB" id="A0AAD4GVE4"/>
<reference evidence="1" key="1">
    <citation type="journal article" date="2019" name="Beilstein J. Org. Chem.">
        <title>Nanangenines: drimane sesquiterpenoids as the dominant metabolite cohort of a novel Australian fungus, Aspergillus nanangensis.</title>
        <authorList>
            <person name="Lacey H.J."/>
            <person name="Gilchrist C.L.M."/>
            <person name="Crombie A."/>
            <person name="Kalaitzis J.A."/>
            <person name="Vuong D."/>
            <person name="Rutledge P.J."/>
            <person name="Turner P."/>
            <person name="Pitt J.I."/>
            <person name="Lacey E."/>
            <person name="Chooi Y.H."/>
            <person name="Piggott A.M."/>
        </authorList>
    </citation>
    <scope>NUCLEOTIDE SEQUENCE</scope>
    <source>
        <strain evidence="1">MST-FP2251</strain>
    </source>
</reference>
<comment type="caution">
    <text evidence="1">The sequence shown here is derived from an EMBL/GenBank/DDBJ whole genome shotgun (WGS) entry which is preliminary data.</text>
</comment>
<gene>
    <name evidence="1" type="ORF">FE257_005562</name>
</gene>